<protein>
    <submittedName>
        <fullName evidence="2">Uncharacterized protein</fullName>
    </submittedName>
</protein>
<feature type="compositionally biased region" description="Low complexity" evidence="1">
    <location>
        <begin position="151"/>
        <end position="161"/>
    </location>
</feature>
<feature type="compositionally biased region" description="Low complexity" evidence="1">
    <location>
        <begin position="310"/>
        <end position="323"/>
    </location>
</feature>
<keyword evidence="3" id="KW-1185">Reference proteome</keyword>
<organism evidence="2 3">
    <name type="scientific">Microdochium trichocladiopsis</name>
    <dbReference type="NCBI Taxonomy" id="1682393"/>
    <lineage>
        <taxon>Eukaryota</taxon>
        <taxon>Fungi</taxon>
        <taxon>Dikarya</taxon>
        <taxon>Ascomycota</taxon>
        <taxon>Pezizomycotina</taxon>
        <taxon>Sordariomycetes</taxon>
        <taxon>Xylariomycetidae</taxon>
        <taxon>Xylariales</taxon>
        <taxon>Microdochiaceae</taxon>
        <taxon>Microdochium</taxon>
    </lineage>
</organism>
<feature type="compositionally biased region" description="Low complexity" evidence="1">
    <location>
        <begin position="347"/>
        <end position="356"/>
    </location>
</feature>
<feature type="compositionally biased region" description="Basic and acidic residues" evidence="1">
    <location>
        <begin position="95"/>
        <end position="110"/>
    </location>
</feature>
<feature type="region of interest" description="Disordered" evidence="1">
    <location>
        <begin position="237"/>
        <end position="379"/>
    </location>
</feature>
<feature type="compositionally biased region" description="Low complexity" evidence="1">
    <location>
        <begin position="69"/>
        <end position="82"/>
    </location>
</feature>
<gene>
    <name evidence="2" type="ORF">B0I36DRAFT_344103</name>
</gene>
<dbReference type="RefSeq" id="XP_046018398.1">
    <property type="nucleotide sequence ID" value="XM_046156229.1"/>
</dbReference>
<evidence type="ECO:0000256" key="1">
    <source>
        <dbReference type="SAM" id="MobiDB-lite"/>
    </source>
</evidence>
<feature type="compositionally biased region" description="Basic and acidic residues" evidence="1">
    <location>
        <begin position="285"/>
        <end position="297"/>
    </location>
</feature>
<evidence type="ECO:0000313" key="2">
    <source>
        <dbReference type="EMBL" id="KAH7040343.1"/>
    </source>
</evidence>
<feature type="compositionally biased region" description="Basic and acidic residues" evidence="1">
    <location>
        <begin position="162"/>
        <end position="172"/>
    </location>
</feature>
<feature type="region of interest" description="Disordered" evidence="1">
    <location>
        <begin position="1"/>
        <end position="25"/>
    </location>
</feature>
<feature type="compositionally biased region" description="Pro residues" evidence="1">
    <location>
        <begin position="243"/>
        <end position="260"/>
    </location>
</feature>
<feature type="region of interest" description="Disordered" evidence="1">
    <location>
        <begin position="43"/>
        <end position="208"/>
    </location>
</feature>
<dbReference type="EMBL" id="JAGTJQ010000001">
    <property type="protein sequence ID" value="KAH7040343.1"/>
    <property type="molecule type" value="Genomic_DNA"/>
</dbReference>
<name>A0A9P8YHY7_9PEZI</name>
<dbReference type="AlphaFoldDB" id="A0A9P8YHY7"/>
<comment type="caution">
    <text evidence="2">The sequence shown here is derived from an EMBL/GenBank/DDBJ whole genome shotgun (WGS) entry which is preliminary data.</text>
</comment>
<accession>A0A9P8YHY7</accession>
<sequence>MSRRPDPKGKGKAVANLGEKHDFWEWDDEAQLEQQLASIRMEGAFFGSTSPRRRSFPASARSSSDHQDASQNSSSSSVGTSATREHGQTTPPGVEDGRQHKDNLASEKDSPPIPRGSSQPQVAKQLGMTLGNMPRDAPPLPRSQVYIPTGSRPRQQVQSRSSARDQVEPLGKDKKKKKKKRPSDTSAAGSASSLSSSSAAASRSYLDLSSAEQAAMSYTQKQDALWDMYDLSGVENYADILRPKPPTPASPPSPPPPAPKVPRTQPRNSQTGADPQSSKQGRRKRAEDKLMGEDRASLETIAEASKESSSRTSRSNDQSSSSSGSGGRDGSGEHGARTRGQQHQPESSSQQDTQQQRRSRRRSLRHEVKQSIGGKCTPS</sequence>
<proteinExistence type="predicted"/>
<feature type="compositionally biased region" description="Polar residues" evidence="1">
    <location>
        <begin position="267"/>
        <end position="279"/>
    </location>
</feature>
<dbReference type="Proteomes" id="UP000756346">
    <property type="component" value="Unassembled WGS sequence"/>
</dbReference>
<reference evidence="2" key="1">
    <citation type="journal article" date="2021" name="Nat. Commun.">
        <title>Genetic determinants of endophytism in the Arabidopsis root mycobiome.</title>
        <authorList>
            <person name="Mesny F."/>
            <person name="Miyauchi S."/>
            <person name="Thiergart T."/>
            <person name="Pickel B."/>
            <person name="Atanasova L."/>
            <person name="Karlsson M."/>
            <person name="Huettel B."/>
            <person name="Barry K.W."/>
            <person name="Haridas S."/>
            <person name="Chen C."/>
            <person name="Bauer D."/>
            <person name="Andreopoulos W."/>
            <person name="Pangilinan J."/>
            <person name="LaButti K."/>
            <person name="Riley R."/>
            <person name="Lipzen A."/>
            <person name="Clum A."/>
            <person name="Drula E."/>
            <person name="Henrissat B."/>
            <person name="Kohler A."/>
            <person name="Grigoriev I.V."/>
            <person name="Martin F.M."/>
            <person name="Hacquard S."/>
        </authorList>
    </citation>
    <scope>NUCLEOTIDE SEQUENCE</scope>
    <source>
        <strain evidence="2">MPI-CAGE-CH-0230</strain>
    </source>
</reference>
<dbReference type="GeneID" id="70185775"/>
<evidence type="ECO:0000313" key="3">
    <source>
        <dbReference type="Proteomes" id="UP000756346"/>
    </source>
</evidence>
<feature type="compositionally biased region" description="Low complexity" evidence="1">
    <location>
        <begin position="186"/>
        <end position="208"/>
    </location>
</feature>